<protein>
    <submittedName>
        <fullName evidence="1">Uncharacterized protein</fullName>
    </submittedName>
</protein>
<evidence type="ECO:0000313" key="1">
    <source>
        <dbReference type="EMBL" id="CRY53796.1"/>
    </source>
</evidence>
<dbReference type="EMBL" id="CWJI01000001">
    <property type="protein sequence ID" value="CRY53796.1"/>
    <property type="molecule type" value="Genomic_DNA"/>
</dbReference>
<name>A0A0H5M9P7_YERIN</name>
<dbReference type="AlphaFoldDB" id="A0A0H5M9P7"/>
<accession>A0A0H5M9P7</accession>
<evidence type="ECO:0000313" key="2">
    <source>
        <dbReference type="Proteomes" id="UP000043316"/>
    </source>
</evidence>
<sequence length="298" mass="34100">MDRISYPISNIDISHTVQALETKGAIHDKAHFYIDGYNIADHDNISKVLEQLVHKGWLNSPSDFNECERRVNLLSLISEFSMADVVLEYSDKTYLHLDHDPHISMEFKRNDDSALEMVYSATYSDVEGEVFTLNCKMLLGDDFTLNENKARVYFEFNDNCPIELRKDLDCRTVTERIIDWFKKIFSPSSYIAANTASFTVNDRAEIQIPPDDDYDWDDMADVGIIRSAESSALGEIDSLLDEIDELFDGTDHYSNKIDKSPNEGFKQLTEELGAVKAWDRNNGYQYVTVPIADIENSE</sequence>
<gene>
    <name evidence="1" type="ORF">ERS008476_00700</name>
</gene>
<dbReference type="RefSeq" id="WP_053008904.1">
    <property type="nucleotide sequence ID" value="NZ_CWJI01000001.1"/>
</dbReference>
<reference evidence="2" key="1">
    <citation type="submission" date="2015-03" db="EMBL/GenBank/DDBJ databases">
        <authorList>
            <consortium name="Pathogen Informatics"/>
        </authorList>
    </citation>
    <scope>NUCLEOTIDE SEQUENCE [LARGE SCALE GENOMIC DNA]</scope>
    <source>
        <strain evidence="2">R148</strain>
    </source>
</reference>
<organism evidence="1 2">
    <name type="scientific">Yersinia intermedia</name>
    <dbReference type="NCBI Taxonomy" id="631"/>
    <lineage>
        <taxon>Bacteria</taxon>
        <taxon>Pseudomonadati</taxon>
        <taxon>Pseudomonadota</taxon>
        <taxon>Gammaproteobacteria</taxon>
        <taxon>Enterobacterales</taxon>
        <taxon>Yersiniaceae</taxon>
        <taxon>Yersinia</taxon>
    </lineage>
</organism>
<proteinExistence type="predicted"/>
<dbReference type="Proteomes" id="UP000043316">
    <property type="component" value="Unassembled WGS sequence"/>
</dbReference>